<feature type="non-terminal residue" evidence="2">
    <location>
        <position position="1"/>
    </location>
</feature>
<name>A0A0B6YEF0_9EUPU</name>
<feature type="non-terminal residue" evidence="2">
    <location>
        <position position="67"/>
    </location>
</feature>
<reference evidence="2" key="1">
    <citation type="submission" date="2014-12" db="EMBL/GenBank/DDBJ databases">
        <title>Insight into the proteome of Arion vulgaris.</title>
        <authorList>
            <person name="Aradska J."/>
            <person name="Bulat T."/>
            <person name="Smidak R."/>
            <person name="Sarate P."/>
            <person name="Gangsoo J."/>
            <person name="Sialana F."/>
            <person name="Bilban M."/>
            <person name="Lubec G."/>
        </authorList>
    </citation>
    <scope>NUCLEOTIDE SEQUENCE</scope>
    <source>
        <tissue evidence="2">Skin</tissue>
    </source>
</reference>
<accession>A0A0B6YEF0</accession>
<protein>
    <submittedName>
        <fullName evidence="2">Uncharacterized protein</fullName>
    </submittedName>
</protein>
<feature type="region of interest" description="Disordered" evidence="1">
    <location>
        <begin position="44"/>
        <end position="67"/>
    </location>
</feature>
<gene>
    <name evidence="2" type="primary">ORF23209</name>
</gene>
<sequence>EHEKPSESCHQGLKSCQSVASDVGNFDWLADIDWFDDFDVSKENRKCGSKHSLTSNLSKDNLKADTY</sequence>
<evidence type="ECO:0000313" key="2">
    <source>
        <dbReference type="EMBL" id="CEK54597.1"/>
    </source>
</evidence>
<evidence type="ECO:0000256" key="1">
    <source>
        <dbReference type="SAM" id="MobiDB-lite"/>
    </source>
</evidence>
<dbReference type="AlphaFoldDB" id="A0A0B6YEF0"/>
<dbReference type="EMBL" id="HACG01007732">
    <property type="protein sequence ID" value="CEK54597.1"/>
    <property type="molecule type" value="Transcribed_RNA"/>
</dbReference>
<organism evidence="2">
    <name type="scientific">Arion vulgaris</name>
    <dbReference type="NCBI Taxonomy" id="1028688"/>
    <lineage>
        <taxon>Eukaryota</taxon>
        <taxon>Metazoa</taxon>
        <taxon>Spiralia</taxon>
        <taxon>Lophotrochozoa</taxon>
        <taxon>Mollusca</taxon>
        <taxon>Gastropoda</taxon>
        <taxon>Heterobranchia</taxon>
        <taxon>Euthyneura</taxon>
        <taxon>Panpulmonata</taxon>
        <taxon>Eupulmonata</taxon>
        <taxon>Stylommatophora</taxon>
        <taxon>Helicina</taxon>
        <taxon>Arionoidea</taxon>
        <taxon>Arionidae</taxon>
        <taxon>Arion</taxon>
    </lineage>
</organism>
<proteinExistence type="predicted"/>